<reference evidence="2" key="1">
    <citation type="journal article" date="2021" name="Proc. Natl. Acad. Sci. U.S.A.">
        <title>Global biogeography of chemosynthetic symbionts reveals both localized and globally distributed symbiont groups. .</title>
        <authorList>
            <person name="Osvatic J.T."/>
            <person name="Wilkins L.G.E."/>
            <person name="Leibrecht L."/>
            <person name="Leray M."/>
            <person name="Zauner S."/>
            <person name="Polzin J."/>
            <person name="Camacho Y."/>
            <person name="Gros O."/>
            <person name="van Gils J.A."/>
            <person name="Eisen J.A."/>
            <person name="Petersen J.M."/>
            <person name="Yuen B."/>
        </authorList>
    </citation>
    <scope>NUCLEOTIDE SEQUENCE</scope>
    <source>
        <strain evidence="2">MAGclacostrist064TRANS</strain>
    </source>
</reference>
<organism evidence="2 3">
    <name type="scientific">Candidatus Thiodiazotropha taylori</name>
    <dbReference type="NCBI Taxonomy" id="2792791"/>
    <lineage>
        <taxon>Bacteria</taxon>
        <taxon>Pseudomonadati</taxon>
        <taxon>Pseudomonadota</taxon>
        <taxon>Gammaproteobacteria</taxon>
        <taxon>Chromatiales</taxon>
        <taxon>Sedimenticolaceae</taxon>
        <taxon>Candidatus Thiodiazotropha</taxon>
    </lineage>
</organism>
<evidence type="ECO:0000259" key="1">
    <source>
        <dbReference type="PROSITE" id="PS51186"/>
    </source>
</evidence>
<dbReference type="SUPFAM" id="SSF55729">
    <property type="entry name" value="Acyl-CoA N-acyltransferases (Nat)"/>
    <property type="match status" value="1"/>
</dbReference>
<dbReference type="InterPro" id="IPR050276">
    <property type="entry name" value="MshD_Acetyltransferase"/>
</dbReference>
<evidence type="ECO:0000313" key="2">
    <source>
        <dbReference type="EMBL" id="MCG7949576.1"/>
    </source>
</evidence>
<dbReference type="EMBL" id="JAEPCM010000945">
    <property type="protein sequence ID" value="MCG7949576.1"/>
    <property type="molecule type" value="Genomic_DNA"/>
</dbReference>
<dbReference type="CDD" id="cd04301">
    <property type="entry name" value="NAT_SF"/>
    <property type="match status" value="1"/>
</dbReference>
<dbReference type="InterPro" id="IPR016181">
    <property type="entry name" value="Acyl_CoA_acyltransferase"/>
</dbReference>
<name>A0A9E4T8Z5_9GAMM</name>
<sequence length="162" mass="18731">MQSNYRYATAKPTHYQAIISLIKSPQELFLIYPAADWPFDIKQMERLARERSDLTMVLDGDLVIGFANLYSNLSGSKWFIGNVVVCHDYRGKGIGRELVRHMCNRVFEHYADEVHITVFNHNLPALTLYGSMGFKPYDMELRKMPSGGQAMAIHMQLNRRSW</sequence>
<dbReference type="PANTHER" id="PTHR43617:SF20">
    <property type="entry name" value="N-ALPHA-ACETYLTRANSFERASE RIMI"/>
    <property type="match status" value="1"/>
</dbReference>
<evidence type="ECO:0000313" key="3">
    <source>
        <dbReference type="Proteomes" id="UP000886667"/>
    </source>
</evidence>
<dbReference type="GO" id="GO:0016747">
    <property type="term" value="F:acyltransferase activity, transferring groups other than amino-acyl groups"/>
    <property type="evidence" value="ECO:0007669"/>
    <property type="project" value="InterPro"/>
</dbReference>
<feature type="domain" description="N-acetyltransferase" evidence="1">
    <location>
        <begin position="5"/>
        <end position="160"/>
    </location>
</feature>
<proteinExistence type="predicted"/>
<dbReference type="Proteomes" id="UP000886667">
    <property type="component" value="Unassembled WGS sequence"/>
</dbReference>
<gene>
    <name evidence="2" type="ORF">JAZ07_24835</name>
</gene>
<dbReference type="Pfam" id="PF00583">
    <property type="entry name" value="Acetyltransf_1"/>
    <property type="match status" value="1"/>
</dbReference>
<dbReference type="AlphaFoldDB" id="A0A9E4T8Z5"/>
<dbReference type="Gene3D" id="3.40.630.30">
    <property type="match status" value="1"/>
</dbReference>
<dbReference type="PANTHER" id="PTHR43617">
    <property type="entry name" value="L-AMINO ACID N-ACETYLTRANSFERASE"/>
    <property type="match status" value="1"/>
</dbReference>
<accession>A0A9E4T8Z5</accession>
<dbReference type="PROSITE" id="PS51186">
    <property type="entry name" value="GNAT"/>
    <property type="match status" value="1"/>
</dbReference>
<dbReference type="InterPro" id="IPR000182">
    <property type="entry name" value="GNAT_dom"/>
</dbReference>
<comment type="caution">
    <text evidence="2">The sequence shown here is derived from an EMBL/GenBank/DDBJ whole genome shotgun (WGS) entry which is preliminary data.</text>
</comment>
<protein>
    <submittedName>
        <fullName evidence="2">GNAT family N-acetyltransferase</fullName>
    </submittedName>
</protein>